<dbReference type="WBParaSite" id="GPUH_0001645901-mRNA-1">
    <property type="protein sequence ID" value="GPUH_0001645901-mRNA-1"/>
    <property type="gene ID" value="GPUH_0001645901"/>
</dbReference>
<evidence type="ECO:0000256" key="2">
    <source>
        <dbReference type="ARBA" id="ARBA00007524"/>
    </source>
</evidence>
<organism evidence="9">
    <name type="scientific">Gongylonema pulchrum</name>
    <dbReference type="NCBI Taxonomy" id="637853"/>
    <lineage>
        <taxon>Eukaryota</taxon>
        <taxon>Metazoa</taxon>
        <taxon>Ecdysozoa</taxon>
        <taxon>Nematoda</taxon>
        <taxon>Chromadorea</taxon>
        <taxon>Rhabditida</taxon>
        <taxon>Spirurina</taxon>
        <taxon>Spiruromorpha</taxon>
        <taxon>Spiruroidea</taxon>
        <taxon>Gongylonematidae</taxon>
        <taxon>Gongylonema</taxon>
    </lineage>
</organism>
<evidence type="ECO:0000256" key="4">
    <source>
        <dbReference type="ARBA" id="ARBA00022989"/>
    </source>
</evidence>
<dbReference type="Gene3D" id="1.20.1260.100">
    <property type="entry name" value="TspO/MBR protein"/>
    <property type="match status" value="1"/>
</dbReference>
<sequence length="100" mass="10904">MRRFGVAASAASWTAEDTRNAVLASLVPAGTALTAFAVFAKDREVVQWWSHAKKPDWAPKDPTFYSLVDIATLSPLGYASYLVYKHGGGKSFRICCCSML</sequence>
<keyword evidence="4 6" id="KW-1133">Transmembrane helix</keyword>
<comment type="similarity">
    <text evidence="2">Belongs to the TspO/BZRP family.</text>
</comment>
<evidence type="ECO:0000313" key="9">
    <source>
        <dbReference type="WBParaSite" id="GPUH_0001645901-mRNA-1"/>
    </source>
</evidence>
<protein>
    <submittedName>
        <fullName evidence="7 9">Uncharacterized protein</fullName>
    </submittedName>
</protein>
<keyword evidence="3 6" id="KW-0812">Transmembrane</keyword>
<reference evidence="9" key="1">
    <citation type="submission" date="2016-06" db="UniProtKB">
        <authorList>
            <consortium name="WormBaseParasite"/>
        </authorList>
    </citation>
    <scope>IDENTIFICATION</scope>
</reference>
<dbReference type="InterPro" id="IPR004307">
    <property type="entry name" value="TspO_MBR"/>
</dbReference>
<dbReference type="Pfam" id="PF03073">
    <property type="entry name" value="TspO_MBR"/>
    <property type="match status" value="1"/>
</dbReference>
<feature type="transmembrane region" description="Helical" evidence="6">
    <location>
        <begin position="21"/>
        <end position="40"/>
    </location>
</feature>
<evidence type="ECO:0000313" key="8">
    <source>
        <dbReference type="Proteomes" id="UP000271098"/>
    </source>
</evidence>
<dbReference type="AlphaFoldDB" id="A0A183E646"/>
<name>A0A183E646_9BILA</name>
<proteinExistence type="inferred from homology"/>
<keyword evidence="8" id="KW-1185">Reference proteome</keyword>
<evidence type="ECO:0000313" key="7">
    <source>
        <dbReference type="EMBL" id="VDN27894.1"/>
    </source>
</evidence>
<dbReference type="PANTHER" id="PTHR10057:SF0">
    <property type="entry name" value="TRANSLOCATOR PROTEIN"/>
    <property type="match status" value="1"/>
</dbReference>
<reference evidence="7 8" key="2">
    <citation type="submission" date="2018-11" db="EMBL/GenBank/DDBJ databases">
        <authorList>
            <consortium name="Pathogen Informatics"/>
        </authorList>
    </citation>
    <scope>NUCLEOTIDE SEQUENCE [LARGE SCALE GENOMIC DNA]</scope>
</reference>
<feature type="transmembrane region" description="Helical" evidence="6">
    <location>
        <begin position="64"/>
        <end position="84"/>
    </location>
</feature>
<keyword evidence="5 6" id="KW-0472">Membrane</keyword>
<gene>
    <name evidence="7" type="ORF">GPUH_LOCUS16437</name>
</gene>
<evidence type="ECO:0000256" key="1">
    <source>
        <dbReference type="ARBA" id="ARBA00004141"/>
    </source>
</evidence>
<dbReference type="Proteomes" id="UP000271098">
    <property type="component" value="Unassembled WGS sequence"/>
</dbReference>
<dbReference type="OrthoDB" id="8841220at2759"/>
<dbReference type="InterPro" id="IPR038330">
    <property type="entry name" value="TspO/MBR-related_sf"/>
</dbReference>
<evidence type="ECO:0000256" key="6">
    <source>
        <dbReference type="SAM" id="Phobius"/>
    </source>
</evidence>
<accession>A0A183E646</accession>
<dbReference type="PANTHER" id="PTHR10057">
    <property type="entry name" value="PERIPHERAL-TYPE BENZODIAZEPINE RECEPTOR"/>
    <property type="match status" value="1"/>
</dbReference>
<comment type="subcellular location">
    <subcellularLocation>
        <location evidence="1">Membrane</location>
        <topology evidence="1">Multi-pass membrane protein</topology>
    </subcellularLocation>
</comment>
<evidence type="ECO:0000256" key="5">
    <source>
        <dbReference type="ARBA" id="ARBA00023136"/>
    </source>
</evidence>
<dbReference type="GO" id="GO:0033013">
    <property type="term" value="P:tetrapyrrole metabolic process"/>
    <property type="evidence" value="ECO:0007669"/>
    <property type="project" value="UniProtKB-ARBA"/>
</dbReference>
<evidence type="ECO:0000256" key="3">
    <source>
        <dbReference type="ARBA" id="ARBA00022692"/>
    </source>
</evidence>
<dbReference type="EMBL" id="UYRT01083756">
    <property type="protein sequence ID" value="VDN27894.1"/>
    <property type="molecule type" value="Genomic_DNA"/>
</dbReference>
<dbReference type="GO" id="GO:0005741">
    <property type="term" value="C:mitochondrial outer membrane"/>
    <property type="evidence" value="ECO:0007669"/>
    <property type="project" value="TreeGrafter"/>
</dbReference>